<evidence type="ECO:0000313" key="2">
    <source>
        <dbReference type="Proteomes" id="UP000230750"/>
    </source>
</evidence>
<feature type="non-terminal residue" evidence="1">
    <location>
        <position position="159"/>
    </location>
</feature>
<evidence type="ECO:0000313" key="1">
    <source>
        <dbReference type="EMBL" id="PIK35227.1"/>
    </source>
</evidence>
<sequence>PDDIQTIAEMCSGDLSIKSDSSESVQRSVIEFLVEASNHDIPIHCVNLVLSFSEIDKDGNIILSSGLPLPIVTSIEELFIQTEEGREMNKHEVNGILNYLQHSQRFKKLCLSDCLLPSSIPIGPSLSALKSRGVKVVWIPDTNNLYQSYLLDHESGGWL</sequence>
<dbReference type="EMBL" id="MRZV01001953">
    <property type="protein sequence ID" value="PIK35227.1"/>
    <property type="molecule type" value="Genomic_DNA"/>
</dbReference>
<comment type="caution">
    <text evidence="1">The sequence shown here is derived from an EMBL/GenBank/DDBJ whole genome shotgun (WGS) entry which is preliminary data.</text>
</comment>
<accession>A0A2G8JHK5</accession>
<keyword evidence="2" id="KW-1185">Reference proteome</keyword>
<organism evidence="1 2">
    <name type="scientific">Stichopus japonicus</name>
    <name type="common">Sea cucumber</name>
    <dbReference type="NCBI Taxonomy" id="307972"/>
    <lineage>
        <taxon>Eukaryota</taxon>
        <taxon>Metazoa</taxon>
        <taxon>Echinodermata</taxon>
        <taxon>Eleutherozoa</taxon>
        <taxon>Echinozoa</taxon>
        <taxon>Holothuroidea</taxon>
        <taxon>Aspidochirotacea</taxon>
        <taxon>Aspidochirotida</taxon>
        <taxon>Stichopodidae</taxon>
        <taxon>Apostichopus</taxon>
    </lineage>
</organism>
<reference evidence="1 2" key="1">
    <citation type="journal article" date="2017" name="PLoS Biol.">
        <title>The sea cucumber genome provides insights into morphological evolution and visceral regeneration.</title>
        <authorList>
            <person name="Zhang X."/>
            <person name="Sun L."/>
            <person name="Yuan J."/>
            <person name="Sun Y."/>
            <person name="Gao Y."/>
            <person name="Zhang L."/>
            <person name="Li S."/>
            <person name="Dai H."/>
            <person name="Hamel J.F."/>
            <person name="Liu C."/>
            <person name="Yu Y."/>
            <person name="Liu S."/>
            <person name="Lin W."/>
            <person name="Guo K."/>
            <person name="Jin S."/>
            <person name="Xu P."/>
            <person name="Storey K.B."/>
            <person name="Huan P."/>
            <person name="Zhang T."/>
            <person name="Zhou Y."/>
            <person name="Zhang J."/>
            <person name="Lin C."/>
            <person name="Li X."/>
            <person name="Xing L."/>
            <person name="Huo D."/>
            <person name="Sun M."/>
            <person name="Wang L."/>
            <person name="Mercier A."/>
            <person name="Li F."/>
            <person name="Yang H."/>
            <person name="Xiang J."/>
        </authorList>
    </citation>
    <scope>NUCLEOTIDE SEQUENCE [LARGE SCALE GENOMIC DNA]</scope>
    <source>
        <strain evidence="1">Shaxun</strain>
        <tissue evidence="1">Muscle</tissue>
    </source>
</reference>
<feature type="non-terminal residue" evidence="1">
    <location>
        <position position="1"/>
    </location>
</feature>
<protein>
    <submittedName>
        <fullName evidence="1">Uncharacterized protein</fullName>
    </submittedName>
</protein>
<gene>
    <name evidence="1" type="ORF">BSL78_27946</name>
</gene>
<dbReference type="Proteomes" id="UP000230750">
    <property type="component" value="Unassembled WGS sequence"/>
</dbReference>
<proteinExistence type="predicted"/>
<dbReference type="AlphaFoldDB" id="A0A2G8JHK5"/>
<name>A0A2G8JHK5_STIJA</name>